<comment type="caution">
    <text evidence="3">The sequence shown here is derived from an EMBL/GenBank/DDBJ whole genome shotgun (WGS) entry which is preliminary data.</text>
</comment>
<dbReference type="EMBL" id="JANBOH010000568">
    <property type="protein sequence ID" value="KAJ1641888.1"/>
    <property type="molecule type" value="Genomic_DNA"/>
</dbReference>
<dbReference type="AlphaFoldDB" id="A0A9W7XG72"/>
<dbReference type="Pfam" id="PF00339">
    <property type="entry name" value="Arrestin_N"/>
    <property type="match status" value="1"/>
</dbReference>
<dbReference type="InterPro" id="IPR014752">
    <property type="entry name" value="Arrestin-like_C"/>
</dbReference>
<feature type="compositionally biased region" description="Polar residues" evidence="1">
    <location>
        <begin position="502"/>
        <end position="512"/>
    </location>
</feature>
<feature type="region of interest" description="Disordered" evidence="1">
    <location>
        <begin position="475"/>
        <end position="512"/>
    </location>
</feature>
<dbReference type="Proteomes" id="UP001145021">
    <property type="component" value="Unassembled WGS sequence"/>
</dbReference>
<sequence>MMMNVPPMLEIRFPAYTSGKTPRCGPKATLAGVVYLNLTEIQHASCLSLNLVGSERISLAPEPADQQQLYGASGMRKSKSVKKVYFNQTSILWGDSKLRASNQLAAGIHMFHFSCEFPRVNYPQSKTTSEYVIKYVLQAKLLNPRLSSAADNNVIATAVQPVNYIPEIISPAKTMLPSTFDQEIATPYSFCDNATDMQDNNWVFHVQAMGLQQAFRPGDTVDLQIKMTGQKTLRKAKFCVLEQTDCFYPQVPDPHEEQLDLGRRLWSTQRTLSVSQDLAFERDSCVLVPDLCPDHMNATRARCGSTYYAHIRTQLPRDLVLLHETGYLRFTYFAELTLFTSSSWGGHLRTALVRIPIPIATRVLPETDTAPSSSRISPSIIGSYDAADDNDDDNSDGRRGTSASSAHTVVDGMVSDGCDAGSDLAALRRGRSIVDLGTKLQNLIPRRTPSSALGLHASRPTLRSASHGRALFEQPSWNSLDPMPPLPGAKGSGGPYTHAVPASSTPSSAYNSPLTRPISLHSQSITEGSSCQGNFSGASLFHSTQVLNNTQRSTSLAQNTATASAATAAASAASAAATSLFTTGGVRTGFSLTFLVRLREFYNAEANGVALARLVDGQPPESNSIIPSAITRASNPAPAAAASLGHSFLKSAASGRRNSRMSVQSVSGIMSSSESLRPQIEAIMISYRDPVTSHVVTWSALGQSSRDSSAFSNITKTNYSSSSRYSRLSSMSVSSNDTACVPASSFISASSGISTSTAGHHISLTKGFTPPVPLFSSSLE</sequence>
<accession>A0A9W7XG72</accession>
<dbReference type="Gene3D" id="2.60.40.640">
    <property type="match status" value="1"/>
</dbReference>
<feature type="region of interest" description="Disordered" evidence="1">
    <location>
        <begin position="366"/>
        <end position="408"/>
    </location>
</feature>
<proteinExistence type="predicted"/>
<evidence type="ECO:0000256" key="1">
    <source>
        <dbReference type="SAM" id="MobiDB-lite"/>
    </source>
</evidence>
<reference evidence="3" key="1">
    <citation type="submission" date="2022-07" db="EMBL/GenBank/DDBJ databases">
        <title>Phylogenomic reconstructions and comparative analyses of Kickxellomycotina fungi.</title>
        <authorList>
            <person name="Reynolds N.K."/>
            <person name="Stajich J.E."/>
            <person name="Barry K."/>
            <person name="Grigoriev I.V."/>
            <person name="Crous P."/>
            <person name="Smith M.E."/>
        </authorList>
    </citation>
    <scope>NUCLEOTIDE SEQUENCE</scope>
    <source>
        <strain evidence="3">NBRC 105413</strain>
    </source>
</reference>
<organism evidence="3 4">
    <name type="scientific">Coemansia asiatica</name>
    <dbReference type="NCBI Taxonomy" id="1052880"/>
    <lineage>
        <taxon>Eukaryota</taxon>
        <taxon>Fungi</taxon>
        <taxon>Fungi incertae sedis</taxon>
        <taxon>Zoopagomycota</taxon>
        <taxon>Kickxellomycotina</taxon>
        <taxon>Kickxellomycetes</taxon>
        <taxon>Kickxellales</taxon>
        <taxon>Kickxellaceae</taxon>
        <taxon>Coemansia</taxon>
    </lineage>
</organism>
<gene>
    <name evidence="3" type="ORF">LPJ64_006207</name>
</gene>
<feature type="domain" description="Arrestin-like N-terminal" evidence="2">
    <location>
        <begin position="29"/>
        <end position="159"/>
    </location>
</feature>
<dbReference type="InterPro" id="IPR011021">
    <property type="entry name" value="Arrestin-like_N"/>
</dbReference>
<evidence type="ECO:0000313" key="4">
    <source>
        <dbReference type="Proteomes" id="UP001145021"/>
    </source>
</evidence>
<name>A0A9W7XG72_9FUNG</name>
<keyword evidence="4" id="KW-1185">Reference proteome</keyword>
<evidence type="ECO:0000313" key="3">
    <source>
        <dbReference type="EMBL" id="KAJ1641888.1"/>
    </source>
</evidence>
<evidence type="ECO:0000259" key="2">
    <source>
        <dbReference type="Pfam" id="PF00339"/>
    </source>
</evidence>
<feature type="compositionally biased region" description="Low complexity" evidence="1">
    <location>
        <begin position="371"/>
        <end position="385"/>
    </location>
</feature>
<protein>
    <recommendedName>
        <fullName evidence="2">Arrestin-like N-terminal domain-containing protein</fullName>
    </recommendedName>
</protein>